<dbReference type="Pfam" id="PF13568">
    <property type="entry name" value="OMP_b-brl_2"/>
    <property type="match status" value="1"/>
</dbReference>
<dbReference type="EMBL" id="MBUA01000023">
    <property type="protein sequence ID" value="MBC6491854.1"/>
    <property type="molecule type" value="Genomic_DNA"/>
</dbReference>
<feature type="domain" description="Outer membrane protein beta-barrel" evidence="2">
    <location>
        <begin position="19"/>
        <end position="205"/>
    </location>
</feature>
<dbReference type="Proteomes" id="UP000765802">
    <property type="component" value="Unassembled WGS sequence"/>
</dbReference>
<gene>
    <name evidence="3" type="ORF">BC349_12400</name>
</gene>
<comment type="caution">
    <text evidence="3">The sequence shown here is derived from an EMBL/GenBank/DDBJ whole genome shotgun (WGS) entry which is preliminary data.</text>
</comment>
<name>A0ABR7M9Z1_9BACT</name>
<feature type="chain" id="PRO_5045404647" description="Outer membrane protein beta-barrel domain-containing protein" evidence="1">
    <location>
        <begin position="20"/>
        <end position="230"/>
    </location>
</feature>
<protein>
    <recommendedName>
        <fullName evidence="2">Outer membrane protein beta-barrel domain-containing protein</fullName>
    </recommendedName>
</protein>
<evidence type="ECO:0000313" key="4">
    <source>
        <dbReference type="Proteomes" id="UP000765802"/>
    </source>
</evidence>
<proteinExistence type="predicted"/>
<organism evidence="3 4">
    <name type="scientific">Flavihumibacter stibioxidans</name>
    <dbReference type="NCBI Taxonomy" id="1834163"/>
    <lineage>
        <taxon>Bacteria</taxon>
        <taxon>Pseudomonadati</taxon>
        <taxon>Bacteroidota</taxon>
        <taxon>Chitinophagia</taxon>
        <taxon>Chitinophagales</taxon>
        <taxon>Chitinophagaceae</taxon>
        <taxon>Flavihumibacter</taxon>
    </lineage>
</organism>
<sequence>MKKMILMMAIGAIAYQSNAQDNKVYLKGGFNLANVSVSDNGAIEDANSLASFHAGLMADLPIGQGLLSFQPGILYTGKGAKWQSGSETSNNYIKATTNPYYIEIPANLVVNIPLSDKESKFFIGAGPYAAIGIAGKNKTEGKFIGVAFKSEEKIEFTNDDPTTSEEEGAGLGRMKRFDYGLNGTAGFAFRNVLVSVNYGYGLAKLNSGSDNSTNDKNKHRVLSVSLGISL</sequence>
<evidence type="ECO:0000259" key="2">
    <source>
        <dbReference type="Pfam" id="PF13568"/>
    </source>
</evidence>
<keyword evidence="4" id="KW-1185">Reference proteome</keyword>
<keyword evidence="1" id="KW-0732">Signal</keyword>
<evidence type="ECO:0000256" key="1">
    <source>
        <dbReference type="SAM" id="SignalP"/>
    </source>
</evidence>
<accession>A0ABR7M9Z1</accession>
<dbReference type="RefSeq" id="WP_187257174.1">
    <property type="nucleotide sequence ID" value="NZ_JBHULF010000007.1"/>
</dbReference>
<evidence type="ECO:0000313" key="3">
    <source>
        <dbReference type="EMBL" id="MBC6491854.1"/>
    </source>
</evidence>
<feature type="signal peptide" evidence="1">
    <location>
        <begin position="1"/>
        <end position="19"/>
    </location>
</feature>
<dbReference type="InterPro" id="IPR025665">
    <property type="entry name" value="Beta-barrel_OMP_2"/>
</dbReference>
<reference evidence="3 4" key="1">
    <citation type="submission" date="2016-07" db="EMBL/GenBank/DDBJ databases">
        <title>Genome analysis of Flavihumibacter stibioxidans YS-17.</title>
        <authorList>
            <person name="Shi K."/>
            <person name="Han Y."/>
            <person name="Wang G."/>
        </authorList>
    </citation>
    <scope>NUCLEOTIDE SEQUENCE [LARGE SCALE GENOMIC DNA]</scope>
    <source>
        <strain evidence="3 4">YS-17</strain>
    </source>
</reference>